<comment type="caution">
    <text evidence="1">The sequence shown here is derived from an EMBL/GenBank/DDBJ whole genome shotgun (WGS) entry which is preliminary data.</text>
</comment>
<gene>
    <name evidence="1" type="ORF">R1sor_002449</name>
</gene>
<proteinExistence type="predicted"/>
<name>A0ABD3H1Z9_9MARC</name>
<keyword evidence="2" id="KW-1185">Reference proteome</keyword>
<reference evidence="1 2" key="1">
    <citation type="submission" date="2024-09" db="EMBL/GenBank/DDBJ databases">
        <title>Chromosome-scale assembly of Riccia sorocarpa.</title>
        <authorList>
            <person name="Paukszto L."/>
        </authorList>
    </citation>
    <scope>NUCLEOTIDE SEQUENCE [LARGE SCALE GENOMIC DNA]</scope>
    <source>
        <strain evidence="1">LP-2024</strain>
        <tissue evidence="1">Aerial parts of the thallus</tissue>
    </source>
</reference>
<evidence type="ECO:0000313" key="2">
    <source>
        <dbReference type="Proteomes" id="UP001633002"/>
    </source>
</evidence>
<dbReference type="Proteomes" id="UP001633002">
    <property type="component" value="Unassembled WGS sequence"/>
</dbReference>
<dbReference type="AlphaFoldDB" id="A0ABD3H1Z9"/>
<dbReference type="EMBL" id="JBJQOH010000006">
    <property type="protein sequence ID" value="KAL3684427.1"/>
    <property type="molecule type" value="Genomic_DNA"/>
</dbReference>
<sequence>MDEEGRGIHDLRMEVLSLRKMTEDDQHSPLLDRLKKVEDELRKMEHEEARAWRMRSRTRCLREGEAPTRYFYAQTKAKFSREAIQALKLNDGRMITEKTEVLGQVEDYYKQLYTGETATAQTEEARTKALRQLTKTITPQQDQVVAQKPTGEEVKKIVQVLKTDKSPGLDGVTVELETKEESKDYASTKETTYFTNFLPMTPAFFSSSTGKPSNRQ</sequence>
<organism evidence="1 2">
    <name type="scientific">Riccia sorocarpa</name>
    <dbReference type="NCBI Taxonomy" id="122646"/>
    <lineage>
        <taxon>Eukaryota</taxon>
        <taxon>Viridiplantae</taxon>
        <taxon>Streptophyta</taxon>
        <taxon>Embryophyta</taxon>
        <taxon>Marchantiophyta</taxon>
        <taxon>Marchantiopsida</taxon>
        <taxon>Marchantiidae</taxon>
        <taxon>Marchantiales</taxon>
        <taxon>Ricciaceae</taxon>
        <taxon>Riccia</taxon>
    </lineage>
</organism>
<protein>
    <submittedName>
        <fullName evidence="1">Uncharacterized protein</fullName>
    </submittedName>
</protein>
<evidence type="ECO:0000313" key="1">
    <source>
        <dbReference type="EMBL" id="KAL3684427.1"/>
    </source>
</evidence>
<accession>A0ABD3H1Z9</accession>